<evidence type="ECO:0000256" key="3">
    <source>
        <dbReference type="ARBA" id="ARBA00022691"/>
    </source>
</evidence>
<dbReference type="GO" id="GO:0032259">
    <property type="term" value="P:methylation"/>
    <property type="evidence" value="ECO:0007669"/>
    <property type="project" value="UniProtKB-KW"/>
</dbReference>
<reference evidence="8" key="1">
    <citation type="submission" date="2016-10" db="EMBL/GenBank/DDBJ databases">
        <authorList>
            <person name="Varghese N."/>
            <person name="Submissions S."/>
        </authorList>
    </citation>
    <scope>NUCLEOTIDE SEQUENCE [LARGE SCALE GENOMIC DNA]</scope>
    <source>
        <strain evidence="8">DSM 21632</strain>
    </source>
</reference>
<evidence type="ECO:0000256" key="1">
    <source>
        <dbReference type="ARBA" id="ARBA00022603"/>
    </source>
</evidence>
<gene>
    <name evidence="4" type="primary">prmC</name>
    <name evidence="7" type="ORF">SAMN05192534_11949</name>
</gene>
<keyword evidence="8" id="KW-1185">Reference proteome</keyword>
<evidence type="ECO:0000259" key="6">
    <source>
        <dbReference type="Pfam" id="PF17827"/>
    </source>
</evidence>
<dbReference type="InterPro" id="IPR050320">
    <property type="entry name" value="N5-glutamine_MTase"/>
</dbReference>
<dbReference type="InterPro" id="IPR019874">
    <property type="entry name" value="RF_methyltr_PrmC"/>
</dbReference>
<dbReference type="EC" id="2.1.1.297" evidence="4"/>
<dbReference type="Gene3D" id="1.10.8.10">
    <property type="entry name" value="DNA helicase RuvA subunit, C-terminal domain"/>
    <property type="match status" value="1"/>
</dbReference>
<dbReference type="GO" id="GO:0003676">
    <property type="term" value="F:nucleic acid binding"/>
    <property type="evidence" value="ECO:0007669"/>
    <property type="project" value="InterPro"/>
</dbReference>
<evidence type="ECO:0000313" key="8">
    <source>
        <dbReference type="Proteomes" id="UP000199163"/>
    </source>
</evidence>
<evidence type="ECO:0000256" key="2">
    <source>
        <dbReference type="ARBA" id="ARBA00022679"/>
    </source>
</evidence>
<feature type="domain" description="Methyltransferase" evidence="5">
    <location>
        <begin position="117"/>
        <end position="261"/>
    </location>
</feature>
<dbReference type="InterPro" id="IPR004556">
    <property type="entry name" value="HemK-like"/>
</dbReference>
<name>A0A1G8HD52_9BACI</name>
<dbReference type="Pfam" id="PF17827">
    <property type="entry name" value="PrmC_N"/>
    <property type="match status" value="1"/>
</dbReference>
<dbReference type="CDD" id="cd02440">
    <property type="entry name" value="AdoMet_MTases"/>
    <property type="match status" value="1"/>
</dbReference>
<dbReference type="STRING" id="568899.SAMN05192534_11949"/>
<feature type="binding site" evidence="4">
    <location>
        <position position="190"/>
    </location>
    <ligand>
        <name>S-adenosyl-L-methionine</name>
        <dbReference type="ChEBI" id="CHEBI:59789"/>
    </ligand>
</feature>
<comment type="catalytic activity">
    <reaction evidence="4">
        <text>L-glutaminyl-[peptide chain release factor] + S-adenosyl-L-methionine = N(5)-methyl-L-glutaminyl-[peptide chain release factor] + S-adenosyl-L-homocysteine + H(+)</text>
        <dbReference type="Rhea" id="RHEA:42896"/>
        <dbReference type="Rhea" id="RHEA-COMP:10271"/>
        <dbReference type="Rhea" id="RHEA-COMP:10272"/>
        <dbReference type="ChEBI" id="CHEBI:15378"/>
        <dbReference type="ChEBI" id="CHEBI:30011"/>
        <dbReference type="ChEBI" id="CHEBI:57856"/>
        <dbReference type="ChEBI" id="CHEBI:59789"/>
        <dbReference type="ChEBI" id="CHEBI:61891"/>
        <dbReference type="EC" id="2.1.1.297"/>
    </reaction>
</comment>
<keyword evidence="1 4" id="KW-0489">Methyltransferase</keyword>
<keyword evidence="3 4" id="KW-0949">S-adenosyl-L-methionine</keyword>
<dbReference type="PANTHER" id="PTHR18895:SF74">
    <property type="entry name" value="MTRF1L RELEASE FACTOR GLUTAMINE METHYLTRANSFERASE"/>
    <property type="match status" value="1"/>
</dbReference>
<comment type="function">
    <text evidence="4">Methylates the class 1 translation termination release factors RF1/PrfA and RF2/PrfB on the glutamine residue of the universally conserved GGQ motif.</text>
</comment>
<dbReference type="AlphaFoldDB" id="A0A1G8HD52"/>
<proteinExistence type="inferred from homology"/>
<dbReference type="InterPro" id="IPR025714">
    <property type="entry name" value="Methyltranfer_dom"/>
</dbReference>
<sequence length="287" mass="32144">MKPTFVYEALSWASSFLAERGRETRAAEILMKHRLGVSNWTEFHFMRREKLPEGVWETYYEDIVAHSTGVPIQHRTGVEEFFGRTFHVSSDVLIPRPETEELVNGVIEWGRQRQHPLTVCDIGTGSGAIAVTLALELRGVSVTAVDINEAALDTAKSNASLHGASVTFLQGDLVQPILQQNKRFDVIVSNPPYIPKADWEQLDTLVKDHEPELALIGSDDDGLYCYRAIADKLPRVLKENGLAAFEVGENQAEQTAKILKEALPQAAVNIYRDINGKERMVFCERRA</sequence>
<dbReference type="NCBIfam" id="TIGR03534">
    <property type="entry name" value="RF_mod_PrmC"/>
    <property type="match status" value="1"/>
</dbReference>
<dbReference type="GO" id="GO:0102559">
    <property type="term" value="F:peptide chain release factor N(5)-glutamine methyltransferase activity"/>
    <property type="evidence" value="ECO:0007669"/>
    <property type="project" value="UniProtKB-EC"/>
</dbReference>
<dbReference type="PROSITE" id="PS00092">
    <property type="entry name" value="N6_MTASE"/>
    <property type="match status" value="1"/>
</dbReference>
<keyword evidence="2 4" id="KW-0808">Transferase</keyword>
<dbReference type="PANTHER" id="PTHR18895">
    <property type="entry name" value="HEMK METHYLTRANSFERASE"/>
    <property type="match status" value="1"/>
</dbReference>
<feature type="binding site" evidence="4">
    <location>
        <position position="146"/>
    </location>
    <ligand>
        <name>S-adenosyl-L-methionine</name>
        <dbReference type="ChEBI" id="CHEBI:59789"/>
    </ligand>
</feature>
<organism evidence="7 8">
    <name type="scientific">Alteribacillus persepolensis</name>
    <dbReference type="NCBI Taxonomy" id="568899"/>
    <lineage>
        <taxon>Bacteria</taxon>
        <taxon>Bacillati</taxon>
        <taxon>Bacillota</taxon>
        <taxon>Bacilli</taxon>
        <taxon>Bacillales</taxon>
        <taxon>Bacillaceae</taxon>
        <taxon>Alteribacillus</taxon>
    </lineage>
</organism>
<dbReference type="NCBIfam" id="TIGR00536">
    <property type="entry name" value="hemK_fam"/>
    <property type="match status" value="1"/>
</dbReference>
<evidence type="ECO:0000256" key="4">
    <source>
        <dbReference type="HAMAP-Rule" id="MF_02126"/>
    </source>
</evidence>
<feature type="binding site" evidence="4">
    <location>
        <begin position="123"/>
        <end position="127"/>
    </location>
    <ligand>
        <name>S-adenosyl-L-methionine</name>
        <dbReference type="ChEBI" id="CHEBI:59789"/>
    </ligand>
</feature>
<accession>A0A1G8HD52</accession>
<dbReference type="SUPFAM" id="SSF53335">
    <property type="entry name" value="S-adenosyl-L-methionine-dependent methyltransferases"/>
    <property type="match status" value="1"/>
</dbReference>
<dbReference type="HAMAP" id="MF_02126">
    <property type="entry name" value="RF_methyltr_PrmC"/>
    <property type="match status" value="1"/>
</dbReference>
<dbReference type="Proteomes" id="UP000199163">
    <property type="component" value="Unassembled WGS sequence"/>
</dbReference>
<evidence type="ECO:0000259" key="5">
    <source>
        <dbReference type="Pfam" id="PF13847"/>
    </source>
</evidence>
<protein>
    <recommendedName>
        <fullName evidence="4">Release factor glutamine methyltransferase</fullName>
        <shortName evidence="4">RF MTase</shortName>
        <ecNumber evidence="4">2.1.1.297</ecNumber>
    </recommendedName>
    <alternativeName>
        <fullName evidence="4">N5-glutamine methyltransferase PrmC</fullName>
    </alternativeName>
    <alternativeName>
        <fullName evidence="4">Protein-(glutamine-N5) MTase PrmC</fullName>
    </alternativeName>
    <alternativeName>
        <fullName evidence="4">Protein-glutamine N-methyltransferase PrmC</fullName>
    </alternativeName>
</protein>
<comment type="caution">
    <text evidence="4">Lacks conserved residue(s) required for the propagation of feature annotation.</text>
</comment>
<dbReference type="Gene3D" id="3.40.50.150">
    <property type="entry name" value="Vaccinia Virus protein VP39"/>
    <property type="match status" value="1"/>
</dbReference>
<feature type="domain" description="Release factor glutamine methyltransferase N-terminal" evidence="6">
    <location>
        <begin position="8"/>
        <end position="77"/>
    </location>
</feature>
<dbReference type="RefSeq" id="WP_091275048.1">
    <property type="nucleotide sequence ID" value="NZ_FNDK01000019.1"/>
</dbReference>
<feature type="binding site" evidence="4">
    <location>
        <begin position="190"/>
        <end position="193"/>
    </location>
    <ligand>
        <name>substrate</name>
    </ligand>
</feature>
<dbReference type="OrthoDB" id="9800643at2"/>
<comment type="similarity">
    <text evidence="4">Belongs to the protein N5-glutamine methyltransferase family. PrmC subfamily.</text>
</comment>
<dbReference type="Pfam" id="PF13847">
    <property type="entry name" value="Methyltransf_31"/>
    <property type="match status" value="1"/>
</dbReference>
<dbReference type="InterPro" id="IPR002052">
    <property type="entry name" value="DNA_methylase_N6_adenine_CS"/>
</dbReference>
<dbReference type="InterPro" id="IPR040758">
    <property type="entry name" value="PrmC_N"/>
</dbReference>
<dbReference type="EMBL" id="FNDK01000019">
    <property type="protein sequence ID" value="SDI04529.1"/>
    <property type="molecule type" value="Genomic_DNA"/>
</dbReference>
<dbReference type="InterPro" id="IPR029063">
    <property type="entry name" value="SAM-dependent_MTases_sf"/>
</dbReference>
<evidence type="ECO:0000313" key="7">
    <source>
        <dbReference type="EMBL" id="SDI04529.1"/>
    </source>
</evidence>